<dbReference type="GO" id="GO:0030288">
    <property type="term" value="C:outer membrane-bounded periplasmic space"/>
    <property type="evidence" value="ECO:0007669"/>
    <property type="project" value="TreeGrafter"/>
</dbReference>
<accession>A0A9D0ZLG0</accession>
<evidence type="ECO:0000256" key="2">
    <source>
        <dbReference type="ARBA" id="ARBA00007639"/>
    </source>
</evidence>
<dbReference type="EMBL" id="DVFZ01000049">
    <property type="protein sequence ID" value="HIQ82421.1"/>
    <property type="molecule type" value="Genomic_DNA"/>
</dbReference>
<dbReference type="SUPFAM" id="SSF53822">
    <property type="entry name" value="Periplasmic binding protein-like I"/>
    <property type="match status" value="1"/>
</dbReference>
<proteinExistence type="inferred from homology"/>
<sequence length="343" mass="37201">MIKKGGNLEMKKFIALVLCLMFCVASVGVAESDQLVVATVVKAIGSNWFDSMDWEGTRWAEEHGAEMHYIGPTEMDSAAQLQSLDDAIALQPDILTVVPIAADACDAVLAGAREQGTVVVSHEGSTLTNIDYNVDAFNNQEFGEMFAKKAVELYGEDFTYCVITSTLSTPAHMEWCRAFYNYLAENYPNTVCVNDMDGEEVVPLEGGTNADLNYTATKQLLQAHPEIDVILGSNSSGVPGICRAVEELGLNETCKVLAVGSASGHRDYYLSGTIPFGAFWYPGYAQYAAFQVGLRVINGEPIESGMDLGVEGYNNVTVDGKNIYGQAWLEVTAENVDEMAEML</sequence>
<dbReference type="InterPro" id="IPR025997">
    <property type="entry name" value="SBP_2_dom"/>
</dbReference>
<dbReference type="AlphaFoldDB" id="A0A9D0ZLG0"/>
<evidence type="ECO:0000259" key="4">
    <source>
        <dbReference type="Pfam" id="PF13407"/>
    </source>
</evidence>
<dbReference type="PANTHER" id="PTHR30036">
    <property type="entry name" value="D-XYLOSE-BINDING PERIPLASMIC PROTEIN"/>
    <property type="match status" value="1"/>
</dbReference>
<dbReference type="InterPro" id="IPR028082">
    <property type="entry name" value="Peripla_BP_I"/>
</dbReference>
<evidence type="ECO:0000256" key="3">
    <source>
        <dbReference type="SAM" id="SignalP"/>
    </source>
</evidence>
<keyword evidence="3" id="KW-0732">Signal</keyword>
<dbReference type="InterPro" id="IPR050555">
    <property type="entry name" value="Bact_Solute-Bind_Prot2"/>
</dbReference>
<evidence type="ECO:0000313" key="5">
    <source>
        <dbReference type="EMBL" id="HIQ82421.1"/>
    </source>
</evidence>
<comment type="similarity">
    <text evidence="2">Belongs to the bacterial solute-binding protein 2 family.</text>
</comment>
<organism evidence="5 6">
    <name type="scientific">Candidatus Pullichristensenella stercorigallinarum</name>
    <dbReference type="NCBI Taxonomy" id="2840909"/>
    <lineage>
        <taxon>Bacteria</taxon>
        <taxon>Bacillati</taxon>
        <taxon>Bacillota</taxon>
        <taxon>Clostridia</taxon>
        <taxon>Candidatus Pullichristensenella</taxon>
    </lineage>
</organism>
<comment type="subcellular location">
    <subcellularLocation>
        <location evidence="1">Cell envelope</location>
    </subcellularLocation>
</comment>
<dbReference type="Proteomes" id="UP000824260">
    <property type="component" value="Unassembled WGS sequence"/>
</dbReference>
<evidence type="ECO:0000256" key="1">
    <source>
        <dbReference type="ARBA" id="ARBA00004196"/>
    </source>
</evidence>
<dbReference type="GO" id="GO:0030246">
    <property type="term" value="F:carbohydrate binding"/>
    <property type="evidence" value="ECO:0007669"/>
    <property type="project" value="TreeGrafter"/>
</dbReference>
<reference evidence="5" key="1">
    <citation type="submission" date="2020-10" db="EMBL/GenBank/DDBJ databases">
        <authorList>
            <person name="Gilroy R."/>
        </authorList>
    </citation>
    <scope>NUCLEOTIDE SEQUENCE</scope>
    <source>
        <strain evidence="5">ChiSjej6B24-2974</strain>
    </source>
</reference>
<feature type="domain" description="Periplasmic binding protein" evidence="4">
    <location>
        <begin position="37"/>
        <end position="300"/>
    </location>
</feature>
<gene>
    <name evidence="5" type="ORF">IAA52_04905</name>
</gene>
<protein>
    <submittedName>
        <fullName evidence="5">Substrate-binding domain-containing protein</fullName>
    </submittedName>
</protein>
<reference evidence="5" key="2">
    <citation type="journal article" date="2021" name="PeerJ">
        <title>Extensive microbial diversity within the chicken gut microbiome revealed by metagenomics and culture.</title>
        <authorList>
            <person name="Gilroy R."/>
            <person name="Ravi A."/>
            <person name="Getino M."/>
            <person name="Pursley I."/>
            <person name="Horton D.L."/>
            <person name="Alikhan N.F."/>
            <person name="Baker D."/>
            <person name="Gharbi K."/>
            <person name="Hall N."/>
            <person name="Watson M."/>
            <person name="Adriaenssens E.M."/>
            <person name="Foster-Nyarko E."/>
            <person name="Jarju S."/>
            <person name="Secka A."/>
            <person name="Antonio M."/>
            <person name="Oren A."/>
            <person name="Chaudhuri R.R."/>
            <person name="La Ragione R."/>
            <person name="Hildebrand F."/>
            <person name="Pallen M.J."/>
        </authorList>
    </citation>
    <scope>NUCLEOTIDE SEQUENCE</scope>
    <source>
        <strain evidence="5">ChiSjej6B24-2974</strain>
    </source>
</reference>
<evidence type="ECO:0000313" key="6">
    <source>
        <dbReference type="Proteomes" id="UP000824260"/>
    </source>
</evidence>
<comment type="caution">
    <text evidence="5">The sequence shown here is derived from an EMBL/GenBank/DDBJ whole genome shotgun (WGS) entry which is preliminary data.</text>
</comment>
<dbReference type="Pfam" id="PF13407">
    <property type="entry name" value="Peripla_BP_4"/>
    <property type="match status" value="1"/>
</dbReference>
<dbReference type="PANTHER" id="PTHR30036:SF7">
    <property type="entry name" value="ABC TRANSPORTER PERIPLASMIC-BINDING PROTEIN YPHF"/>
    <property type="match status" value="1"/>
</dbReference>
<name>A0A9D0ZLG0_9FIRM</name>
<feature type="chain" id="PRO_5039336083" evidence="3">
    <location>
        <begin position="31"/>
        <end position="343"/>
    </location>
</feature>
<dbReference type="Gene3D" id="3.40.50.2300">
    <property type="match status" value="2"/>
</dbReference>
<feature type="signal peptide" evidence="3">
    <location>
        <begin position="1"/>
        <end position="30"/>
    </location>
</feature>